<comment type="caution">
    <text evidence="15">The sequence shown here is derived from an EMBL/GenBank/DDBJ whole genome shotgun (WGS) entry which is preliminary data.</text>
</comment>
<comment type="similarity">
    <text evidence="11 13">Belongs to the RecA family. RadA subfamily.</text>
</comment>
<dbReference type="GO" id="GO:0005524">
    <property type="term" value="F:ATP binding"/>
    <property type="evidence" value="ECO:0007669"/>
    <property type="project" value="UniProtKB-UniRule"/>
</dbReference>
<evidence type="ECO:0000256" key="4">
    <source>
        <dbReference type="ARBA" id="ARBA00022771"/>
    </source>
</evidence>
<dbReference type="GO" id="GO:0005829">
    <property type="term" value="C:cytosol"/>
    <property type="evidence" value="ECO:0007669"/>
    <property type="project" value="TreeGrafter"/>
</dbReference>
<organism evidence="15 16">
    <name type="scientific">Plesiocystis pacifica SIR-1</name>
    <dbReference type="NCBI Taxonomy" id="391625"/>
    <lineage>
        <taxon>Bacteria</taxon>
        <taxon>Pseudomonadati</taxon>
        <taxon>Myxococcota</taxon>
        <taxon>Polyangia</taxon>
        <taxon>Nannocystales</taxon>
        <taxon>Nannocystaceae</taxon>
        <taxon>Plesiocystis</taxon>
    </lineage>
</organism>
<dbReference type="InterPro" id="IPR020588">
    <property type="entry name" value="RecA_ATP-bd"/>
</dbReference>
<dbReference type="Pfam" id="PF13481">
    <property type="entry name" value="AAA_25"/>
    <property type="match status" value="1"/>
</dbReference>
<keyword evidence="6 13" id="KW-0862">Zinc</keyword>
<dbReference type="GO" id="GO:0000725">
    <property type="term" value="P:recombinational repair"/>
    <property type="evidence" value="ECO:0007669"/>
    <property type="project" value="UniProtKB-UniRule"/>
</dbReference>
<sequence>MARKTKKPKTIWQCTACGATTRGWFGQCPSCHEWNTIEEQVERPAAGERVVLATPGASSEGAVVPVTAAQEQLADAQRLSTGIAELDRVLGGGLVPGSLVLLGGAPGIGKSTLILQACAGLVGVNDDHAHERPVLYASGEESIAQVAGRAKRLRGGSFTAADERLLLLAETRIEAILDAATARKPKALVVDSIQTVYSDAQDGLPGNIGQIRSVTGHLLSWAKSRAIPVIIVGHVTKDGQLAGPRLLEHMVDTVLAFEGDEERATRMLRASKNRFGSTAELGVFEMTSQGLREIPNPSEVFLADHPEEAIGSAVTASLEGSRPLLLEIQALLGPSPGGSPRRTCVGADPSRLAMLLAVLDRHAGLFVVDQDVFVNVAGGLRLSEPAADLAALLAVASSHLRKPIPRGTIAIGEVGLTGELRRVPRMEERLAEARRLGFRRAIVPSKSVPAGSPQEGLAIVGVDSVAQAVERAF</sequence>
<dbReference type="PANTHER" id="PTHR32472:SF10">
    <property type="entry name" value="DNA REPAIR PROTEIN RADA-LIKE PROTEIN"/>
    <property type="match status" value="1"/>
</dbReference>
<dbReference type="Gene3D" id="3.40.50.300">
    <property type="entry name" value="P-loop containing nucleotide triphosphate hydrolases"/>
    <property type="match status" value="1"/>
</dbReference>
<dbReference type="eggNOG" id="COG1066">
    <property type="taxonomic scope" value="Bacteria"/>
</dbReference>
<keyword evidence="16" id="KW-1185">Reference proteome</keyword>
<dbReference type="OrthoDB" id="9803906at2"/>
<dbReference type="CDD" id="cd01121">
    <property type="entry name" value="RadA_SMS_N"/>
    <property type="match status" value="1"/>
</dbReference>
<dbReference type="AlphaFoldDB" id="A6G4M7"/>
<dbReference type="PROSITE" id="PS50162">
    <property type="entry name" value="RECA_2"/>
    <property type="match status" value="1"/>
</dbReference>
<dbReference type="GO" id="GO:0003684">
    <property type="term" value="F:damaged DNA binding"/>
    <property type="evidence" value="ECO:0007669"/>
    <property type="project" value="InterPro"/>
</dbReference>
<evidence type="ECO:0000259" key="14">
    <source>
        <dbReference type="PROSITE" id="PS50162"/>
    </source>
</evidence>
<dbReference type="GO" id="GO:0008270">
    <property type="term" value="F:zinc ion binding"/>
    <property type="evidence" value="ECO:0007669"/>
    <property type="project" value="UniProtKB-KW"/>
</dbReference>
<evidence type="ECO:0000256" key="8">
    <source>
        <dbReference type="ARBA" id="ARBA00023016"/>
    </source>
</evidence>
<comment type="domain">
    <text evidence="11">The middle region has homology to RecA with ATPase motifs including the RadA KNRFG motif, while the C-terminus is homologous to Lon protease.</text>
</comment>
<dbReference type="Pfam" id="PF13541">
    <property type="entry name" value="ChlI"/>
    <property type="match status" value="1"/>
</dbReference>
<evidence type="ECO:0000256" key="2">
    <source>
        <dbReference type="ARBA" id="ARBA00022741"/>
    </source>
</evidence>
<dbReference type="SUPFAM" id="SSF54211">
    <property type="entry name" value="Ribosomal protein S5 domain 2-like"/>
    <property type="match status" value="1"/>
</dbReference>
<keyword evidence="10 11" id="KW-0234">DNA repair</keyword>
<dbReference type="GO" id="GO:0140664">
    <property type="term" value="F:ATP-dependent DNA damage sensor activity"/>
    <property type="evidence" value="ECO:0007669"/>
    <property type="project" value="InterPro"/>
</dbReference>
<evidence type="ECO:0000256" key="10">
    <source>
        <dbReference type="ARBA" id="ARBA00023204"/>
    </source>
</evidence>
<evidence type="ECO:0000256" key="1">
    <source>
        <dbReference type="ARBA" id="ARBA00022723"/>
    </source>
</evidence>
<feature type="region of interest" description="Lon-protease-like" evidence="11">
    <location>
        <begin position="371"/>
        <end position="473"/>
    </location>
</feature>
<dbReference type="InterPro" id="IPR027417">
    <property type="entry name" value="P-loop_NTPase"/>
</dbReference>
<dbReference type="GO" id="GO:0016787">
    <property type="term" value="F:hydrolase activity"/>
    <property type="evidence" value="ECO:0007669"/>
    <property type="project" value="UniProtKB-KW"/>
</dbReference>
<dbReference type="FunFam" id="3.40.50.300:FF:000050">
    <property type="entry name" value="DNA repair protein RadA"/>
    <property type="match status" value="1"/>
</dbReference>
<feature type="short sequence motif" description="RadA KNRFG motif" evidence="11">
    <location>
        <begin position="272"/>
        <end position="276"/>
    </location>
</feature>
<dbReference type="STRING" id="391625.PPSIR1_27313"/>
<dbReference type="PRINTS" id="PR01874">
    <property type="entry name" value="DNAREPAIRADA"/>
</dbReference>
<comment type="function">
    <text evidence="13">DNA-dependent ATPase involved in processing of recombination intermediates, plays a role in repairing DNA breaks. Stimulates the branch migration of RecA-mediated strand transfer reactions, allowing the 3' invading strand to extend heteroduplex DNA faster. Binds ssDNA in the presence of ADP but not other nucleotides, has ATPase activity that is stimulated by ssDNA and various branched DNA structures, but inhibited by SSB. Does not have RecA's homology-searching function.</text>
</comment>
<dbReference type="Proteomes" id="UP000005801">
    <property type="component" value="Unassembled WGS sequence"/>
</dbReference>
<evidence type="ECO:0000256" key="12">
    <source>
        <dbReference type="NCBIfam" id="TIGR00416"/>
    </source>
</evidence>
<keyword evidence="2 11" id="KW-0547">Nucleotide-binding</keyword>
<dbReference type="NCBIfam" id="TIGR00416">
    <property type="entry name" value="sms"/>
    <property type="match status" value="1"/>
</dbReference>
<gene>
    <name evidence="11" type="primary">radA</name>
    <name evidence="15" type="ORF">PPSIR1_27313</name>
</gene>
<dbReference type="RefSeq" id="WP_006971676.1">
    <property type="nucleotide sequence ID" value="NZ_ABCS01000022.1"/>
</dbReference>
<dbReference type="InterPro" id="IPR003593">
    <property type="entry name" value="AAA+_ATPase"/>
</dbReference>
<evidence type="ECO:0000256" key="5">
    <source>
        <dbReference type="ARBA" id="ARBA00022801"/>
    </source>
</evidence>
<evidence type="ECO:0000256" key="13">
    <source>
        <dbReference type="RuleBase" id="RU003555"/>
    </source>
</evidence>
<dbReference type="HAMAP" id="MF_01498">
    <property type="entry name" value="RadA_bact"/>
    <property type="match status" value="1"/>
</dbReference>
<keyword evidence="8 11" id="KW-0346">Stress response</keyword>
<evidence type="ECO:0000256" key="6">
    <source>
        <dbReference type="ARBA" id="ARBA00022833"/>
    </source>
</evidence>
<dbReference type="InterPro" id="IPR014721">
    <property type="entry name" value="Ribsml_uS5_D2-typ_fold_subgr"/>
</dbReference>
<keyword evidence="1 11" id="KW-0479">Metal-binding</keyword>
<dbReference type="Pfam" id="PF18073">
    <property type="entry name" value="Zn_ribbon_LapB"/>
    <property type="match status" value="1"/>
</dbReference>
<dbReference type="SMART" id="SM00382">
    <property type="entry name" value="AAA"/>
    <property type="match status" value="1"/>
</dbReference>
<evidence type="ECO:0000256" key="3">
    <source>
        <dbReference type="ARBA" id="ARBA00022763"/>
    </source>
</evidence>
<accession>A6G4M7</accession>
<protein>
    <recommendedName>
        <fullName evidence="11 12">DNA repair protein RadA</fullName>
    </recommendedName>
</protein>
<evidence type="ECO:0000256" key="9">
    <source>
        <dbReference type="ARBA" id="ARBA00023125"/>
    </source>
</evidence>
<feature type="binding site" evidence="11">
    <location>
        <begin position="104"/>
        <end position="111"/>
    </location>
    <ligand>
        <name>ATP</name>
        <dbReference type="ChEBI" id="CHEBI:30616"/>
    </ligand>
</feature>
<evidence type="ECO:0000313" key="16">
    <source>
        <dbReference type="Proteomes" id="UP000005801"/>
    </source>
</evidence>
<dbReference type="Gene3D" id="3.30.230.10">
    <property type="match status" value="1"/>
</dbReference>
<keyword evidence="4 13" id="KW-0863">Zinc-finger</keyword>
<comment type="function">
    <text evidence="11">Plays a role in repairing double-strand DNA breaks, probably involving stabilizing or processing branched DNA or blocked replication forks.</text>
</comment>
<dbReference type="PANTHER" id="PTHR32472">
    <property type="entry name" value="DNA REPAIR PROTEIN RADA"/>
    <property type="match status" value="1"/>
</dbReference>
<keyword evidence="7 11" id="KW-0067">ATP-binding</keyword>
<dbReference type="InterPro" id="IPR020568">
    <property type="entry name" value="Ribosomal_Su5_D2-typ_SF"/>
</dbReference>
<evidence type="ECO:0000313" key="15">
    <source>
        <dbReference type="EMBL" id="EDM79147.1"/>
    </source>
</evidence>
<name>A6G4M7_9BACT</name>
<dbReference type="InterPro" id="IPR004504">
    <property type="entry name" value="DNA_repair_RadA"/>
</dbReference>
<keyword evidence="3 11" id="KW-0227">DNA damage</keyword>
<evidence type="ECO:0000256" key="11">
    <source>
        <dbReference type="HAMAP-Rule" id="MF_01498"/>
    </source>
</evidence>
<evidence type="ECO:0000256" key="7">
    <source>
        <dbReference type="ARBA" id="ARBA00022840"/>
    </source>
</evidence>
<reference evidence="15 16" key="1">
    <citation type="submission" date="2007-06" db="EMBL/GenBank/DDBJ databases">
        <authorList>
            <person name="Shimkets L."/>
            <person name="Ferriera S."/>
            <person name="Johnson J."/>
            <person name="Kravitz S."/>
            <person name="Beeson K."/>
            <person name="Sutton G."/>
            <person name="Rogers Y.-H."/>
            <person name="Friedman R."/>
            <person name="Frazier M."/>
            <person name="Venter J.C."/>
        </authorList>
    </citation>
    <scope>NUCLEOTIDE SEQUENCE [LARGE SCALE GENOMIC DNA]</scope>
    <source>
        <strain evidence="15 16">SIR-1</strain>
    </source>
</reference>
<dbReference type="InterPro" id="IPR041166">
    <property type="entry name" value="Rubredoxin_2"/>
</dbReference>
<proteinExistence type="inferred from homology"/>
<feature type="domain" description="RecA family profile 1" evidence="14">
    <location>
        <begin position="75"/>
        <end position="235"/>
    </location>
</feature>
<keyword evidence="9 11" id="KW-0238">DNA-binding</keyword>
<dbReference type="EMBL" id="ABCS01000022">
    <property type="protein sequence ID" value="EDM79147.1"/>
    <property type="molecule type" value="Genomic_DNA"/>
</dbReference>
<keyword evidence="5" id="KW-0378">Hydrolase</keyword>
<dbReference type="SUPFAM" id="SSF52540">
    <property type="entry name" value="P-loop containing nucleoside triphosphate hydrolases"/>
    <property type="match status" value="1"/>
</dbReference>